<evidence type="ECO:0000256" key="10">
    <source>
        <dbReference type="ARBA" id="ARBA00022842"/>
    </source>
</evidence>
<dbReference type="OrthoDB" id="9812123at2"/>
<dbReference type="SUPFAM" id="SSF50800">
    <property type="entry name" value="PK beta-barrel domain-like"/>
    <property type="match status" value="1"/>
</dbReference>
<keyword evidence="12 14" id="KW-0670">Pyruvate</keyword>
<comment type="similarity">
    <text evidence="3">Belongs to the pyruvate kinase family.</text>
</comment>
<dbReference type="InterPro" id="IPR001697">
    <property type="entry name" value="Pyr_Knase"/>
</dbReference>
<keyword evidence="9" id="KW-0067">ATP-binding</keyword>
<feature type="domain" description="Pyruvate kinase barrel" evidence="13">
    <location>
        <begin position="354"/>
        <end position="566"/>
    </location>
</feature>
<dbReference type="Proteomes" id="UP000010388">
    <property type="component" value="Chromosome"/>
</dbReference>
<evidence type="ECO:0000256" key="1">
    <source>
        <dbReference type="ARBA" id="ARBA00001958"/>
    </source>
</evidence>
<dbReference type="InterPro" id="IPR015813">
    <property type="entry name" value="Pyrv/PenolPyrv_kinase-like_dom"/>
</dbReference>
<comment type="pathway">
    <text evidence="2">Carbohydrate degradation; glycolysis; pyruvate from D-glyceraldehyde 3-phosphate: step 5/5.</text>
</comment>
<dbReference type="InterPro" id="IPR015793">
    <property type="entry name" value="Pyrv_Knase_brl"/>
</dbReference>
<sequence length="613" mass="66070">MKDPTPAPALWLLDTLRALRATLERIEVEEAACLEGIHPDYRVSARNLLHFIAFHRHAHPGLPKALRQRGLCSLTDCDAHLLSSLEAVITALEALDGQGPSAAASQDQPGGPPGLGGPEVLERHCDRLFGALAATGVAGIMVTLPAEAAERPALVVDLLAAGMSIARINCAHDDPVVWGRMVDALREARVITGRPCAIAMDLAGPKLRTGQLALQPAVIRARPPRDRMGRPSQPVRILAVPRGALAGPQDTQAVLLPARLSKAKRLKQGNRLQGRDASGRRRSLQVVRRGPDGVLLLQAEKTCHFTSGLVFRQRHGKARLRVGPLEPVSGERLLRPGDVLRLTPEPDQGGGTLPCTLPEVFFDLRLGERVLFDDGRIGAVIRGVSPQAVVLEVTTAQARGSRLRSDKGINFPDSELRTPALTAKDIEDLAFVTRHADMISYSFVHRESDIQTLRHCLEEMGRGDLAVVLKIETRQAFLNLPRLLLAAMAHGAPVGVMIARGDLAIECGWEALAPIQEEILRICAAAHVPCIWATEVLDTLAQHGHPTRAEITDAAMGARADAVMLNKGPNITATVKVLEAIVARSASDRSDRNVPLLTCLAFRSNCEPDDPLP</sequence>
<dbReference type="GO" id="GO:0000287">
    <property type="term" value="F:magnesium ion binding"/>
    <property type="evidence" value="ECO:0007669"/>
    <property type="project" value="InterPro"/>
</dbReference>
<keyword evidence="10" id="KW-0460">Magnesium</keyword>
<dbReference type="GO" id="GO:0030955">
    <property type="term" value="F:potassium ion binding"/>
    <property type="evidence" value="ECO:0007669"/>
    <property type="project" value="InterPro"/>
</dbReference>
<evidence type="ECO:0000256" key="9">
    <source>
        <dbReference type="ARBA" id="ARBA00022840"/>
    </source>
</evidence>
<dbReference type="Gene3D" id="3.20.20.60">
    <property type="entry name" value="Phosphoenolpyruvate-binding domains"/>
    <property type="match status" value="2"/>
</dbReference>
<dbReference type="EMBL" id="CP003495">
    <property type="protein sequence ID" value="AFY28239.1"/>
    <property type="molecule type" value="Genomic_DNA"/>
</dbReference>
<dbReference type="KEGG" id="cgc:Cyagr_1058"/>
<dbReference type="PATRIC" id="fig|292564.3.peg.1008"/>
<comment type="cofactor">
    <cofactor evidence="1">
        <name>K(+)</name>
        <dbReference type="ChEBI" id="CHEBI:29103"/>
    </cofactor>
</comment>
<dbReference type="STRING" id="292564.Cyagr_1058"/>
<keyword evidence="6" id="KW-0479">Metal-binding</keyword>
<dbReference type="Pfam" id="PF00224">
    <property type="entry name" value="PK"/>
    <property type="match status" value="2"/>
</dbReference>
<evidence type="ECO:0000259" key="13">
    <source>
        <dbReference type="Pfam" id="PF00224"/>
    </source>
</evidence>
<dbReference type="SUPFAM" id="SSF51621">
    <property type="entry name" value="Phosphoenolpyruvate/pyruvate domain"/>
    <property type="match status" value="1"/>
</dbReference>
<evidence type="ECO:0000256" key="6">
    <source>
        <dbReference type="ARBA" id="ARBA00022723"/>
    </source>
</evidence>
<dbReference type="Gene3D" id="2.40.33.10">
    <property type="entry name" value="PK beta-barrel domain-like"/>
    <property type="match status" value="2"/>
</dbReference>
<dbReference type="GO" id="GO:0005524">
    <property type="term" value="F:ATP binding"/>
    <property type="evidence" value="ECO:0007669"/>
    <property type="project" value="UniProtKB-KW"/>
</dbReference>
<keyword evidence="5" id="KW-0808">Transferase</keyword>
<gene>
    <name evidence="14" type="ordered locus">Cyagr_1058</name>
</gene>
<dbReference type="AlphaFoldDB" id="K9P6P6"/>
<dbReference type="UniPathway" id="UPA00109">
    <property type="reaction ID" value="UER00188"/>
</dbReference>
<dbReference type="PANTHER" id="PTHR11817">
    <property type="entry name" value="PYRUVATE KINASE"/>
    <property type="match status" value="1"/>
</dbReference>
<proteinExistence type="inferred from homology"/>
<evidence type="ECO:0000256" key="11">
    <source>
        <dbReference type="ARBA" id="ARBA00023152"/>
    </source>
</evidence>
<evidence type="ECO:0000256" key="5">
    <source>
        <dbReference type="ARBA" id="ARBA00022679"/>
    </source>
</evidence>
<keyword evidence="8 14" id="KW-0418">Kinase</keyword>
<evidence type="ECO:0000256" key="8">
    <source>
        <dbReference type="ARBA" id="ARBA00022777"/>
    </source>
</evidence>
<dbReference type="RefSeq" id="WP_015108693.1">
    <property type="nucleotide sequence ID" value="NC_019675.1"/>
</dbReference>
<dbReference type="HOGENOM" id="CLU_015439_6_1_3"/>
<keyword evidence="7" id="KW-0547">Nucleotide-binding</keyword>
<feature type="domain" description="Pyruvate kinase barrel" evidence="13">
    <location>
        <begin position="140"/>
        <end position="213"/>
    </location>
</feature>
<evidence type="ECO:0000313" key="15">
    <source>
        <dbReference type="Proteomes" id="UP000010388"/>
    </source>
</evidence>
<dbReference type="InterPro" id="IPR011037">
    <property type="entry name" value="Pyrv_Knase-like_insert_dom_sf"/>
</dbReference>
<evidence type="ECO:0000256" key="2">
    <source>
        <dbReference type="ARBA" id="ARBA00004997"/>
    </source>
</evidence>
<dbReference type="InterPro" id="IPR040442">
    <property type="entry name" value="Pyrv_kinase-like_dom_sf"/>
</dbReference>
<evidence type="ECO:0000256" key="12">
    <source>
        <dbReference type="ARBA" id="ARBA00023317"/>
    </source>
</evidence>
<evidence type="ECO:0000313" key="14">
    <source>
        <dbReference type="EMBL" id="AFY28239.1"/>
    </source>
</evidence>
<organism evidence="14 15">
    <name type="scientific">Cyanobium gracile (strain ATCC 27147 / PCC 6307)</name>
    <dbReference type="NCBI Taxonomy" id="292564"/>
    <lineage>
        <taxon>Bacteria</taxon>
        <taxon>Bacillati</taxon>
        <taxon>Cyanobacteriota</taxon>
        <taxon>Cyanophyceae</taxon>
        <taxon>Synechococcales</taxon>
        <taxon>Prochlorococcaceae</taxon>
        <taxon>Cyanobium</taxon>
    </lineage>
</organism>
<evidence type="ECO:0000256" key="4">
    <source>
        <dbReference type="ARBA" id="ARBA00012142"/>
    </source>
</evidence>
<dbReference type="eggNOG" id="COG0469">
    <property type="taxonomic scope" value="Bacteria"/>
</dbReference>
<name>K9P6P6_CYAGP</name>
<dbReference type="EC" id="2.7.1.40" evidence="4"/>
<protein>
    <recommendedName>
        <fullName evidence="4">pyruvate kinase</fullName>
        <ecNumber evidence="4">2.7.1.40</ecNumber>
    </recommendedName>
</protein>
<keyword evidence="11" id="KW-0324">Glycolysis</keyword>
<dbReference type="InterPro" id="IPR015806">
    <property type="entry name" value="Pyrv_Knase_insert_dom_sf"/>
</dbReference>
<dbReference type="GO" id="GO:0004743">
    <property type="term" value="F:pyruvate kinase activity"/>
    <property type="evidence" value="ECO:0007669"/>
    <property type="project" value="UniProtKB-EC"/>
</dbReference>
<dbReference type="GO" id="GO:0016301">
    <property type="term" value="F:kinase activity"/>
    <property type="evidence" value="ECO:0007669"/>
    <property type="project" value="UniProtKB-KW"/>
</dbReference>
<evidence type="ECO:0000256" key="7">
    <source>
        <dbReference type="ARBA" id="ARBA00022741"/>
    </source>
</evidence>
<evidence type="ECO:0000256" key="3">
    <source>
        <dbReference type="ARBA" id="ARBA00008663"/>
    </source>
</evidence>
<reference evidence="15" key="1">
    <citation type="journal article" date="2013" name="Proc. Natl. Acad. Sci. U.S.A.">
        <title>Improving the coverage of the cyanobacterial phylum using diversity-driven genome sequencing.</title>
        <authorList>
            <person name="Shih P.M."/>
            <person name="Wu D."/>
            <person name="Latifi A."/>
            <person name="Axen S.D."/>
            <person name="Fewer D.P."/>
            <person name="Talla E."/>
            <person name="Calteau A."/>
            <person name="Cai F."/>
            <person name="Tandeau de Marsac N."/>
            <person name="Rippka R."/>
            <person name="Herdman M."/>
            <person name="Sivonen K."/>
            <person name="Coursin T."/>
            <person name="Laurent T."/>
            <person name="Goodwin L."/>
            <person name="Nolan M."/>
            <person name="Davenport K.W."/>
            <person name="Han C.S."/>
            <person name="Rubin E.M."/>
            <person name="Eisen J.A."/>
            <person name="Woyke T."/>
            <person name="Gugger M."/>
            <person name="Kerfeld C.A."/>
        </authorList>
    </citation>
    <scope>NUCLEOTIDE SEQUENCE [LARGE SCALE GENOMIC DNA]</scope>
    <source>
        <strain evidence="15">ATCC 27147 / PCC 6307</strain>
    </source>
</reference>
<accession>K9P6P6</accession>